<dbReference type="Proteomes" id="UP001227268">
    <property type="component" value="Unassembled WGS sequence"/>
</dbReference>
<reference evidence="1" key="1">
    <citation type="submission" date="2023-04" db="EMBL/GenBank/DDBJ databases">
        <title>Draft Genome sequencing of Naganishia species isolated from polar environments using Oxford Nanopore Technology.</title>
        <authorList>
            <person name="Leo P."/>
            <person name="Venkateswaran K."/>
        </authorList>
    </citation>
    <scope>NUCLEOTIDE SEQUENCE</scope>
    <source>
        <strain evidence="1">MNA-CCFEE 5423</strain>
    </source>
</reference>
<gene>
    <name evidence="1" type="ORF">QFC21_003951</name>
</gene>
<evidence type="ECO:0000313" key="1">
    <source>
        <dbReference type="EMBL" id="KAJ9099945.1"/>
    </source>
</evidence>
<organism evidence="1 2">
    <name type="scientific">Naganishia friedmannii</name>
    <dbReference type="NCBI Taxonomy" id="89922"/>
    <lineage>
        <taxon>Eukaryota</taxon>
        <taxon>Fungi</taxon>
        <taxon>Dikarya</taxon>
        <taxon>Basidiomycota</taxon>
        <taxon>Agaricomycotina</taxon>
        <taxon>Tremellomycetes</taxon>
        <taxon>Filobasidiales</taxon>
        <taxon>Filobasidiaceae</taxon>
        <taxon>Naganishia</taxon>
    </lineage>
</organism>
<keyword evidence="2" id="KW-1185">Reference proteome</keyword>
<proteinExistence type="predicted"/>
<dbReference type="EMBL" id="JASBWT010000012">
    <property type="protein sequence ID" value="KAJ9099945.1"/>
    <property type="molecule type" value="Genomic_DNA"/>
</dbReference>
<sequence length="339" mass="37223">MEEDKKKKGKEKDGSEDDDDLHSGLDSFKTVQHYAEDTKTCRHVAICRYFGEKIDETDASIAGLYCQKMCDIAKMIDHHYILQICAHPEKVALRATHLTEDVVVASQVPKRKECNLDSFAPVNSVNFYNLDVRQALAAESSPRPSALPTLHRTGAAVPTPPPPPSKFPPRIQPIPQVNPYAAAVSASMSMARRPFGLSTNPNRSVPMPERQPNTVIVEDLPSKPTKKMKTVEASPYVASPSLAGITPQCWAEVGSESTWQGVDGRHMVATAWQRRGYETETAGQELVSAIENASAWNALLTRRDPSDDTEDDEVLGLRALEKNILAYCCKAAKRIPGGS</sequence>
<name>A0ACC2VM27_9TREE</name>
<evidence type="ECO:0000313" key="2">
    <source>
        <dbReference type="Proteomes" id="UP001227268"/>
    </source>
</evidence>
<accession>A0ACC2VM27</accession>
<comment type="caution">
    <text evidence="1">The sequence shown here is derived from an EMBL/GenBank/DDBJ whole genome shotgun (WGS) entry which is preliminary data.</text>
</comment>
<protein>
    <submittedName>
        <fullName evidence="1">Uncharacterized protein</fullName>
    </submittedName>
</protein>